<dbReference type="InterPro" id="IPR046960">
    <property type="entry name" value="PPR_At4g14850-like_plant"/>
</dbReference>
<evidence type="ECO:0000313" key="4">
    <source>
        <dbReference type="Proteomes" id="UP000464620"/>
    </source>
</evidence>
<dbReference type="FunFam" id="1.25.40.10:FF:000073">
    <property type="entry name" value="Pentatricopeptide repeat-containing protein chloroplastic"/>
    <property type="match status" value="1"/>
</dbReference>
<sequence>MFDNIPNHGDGEMAKVVHAHAIKHDISFDGFLTSATIDLYAAAGNDPFAQKLFHQLHPRQRHLFAYNSIISMYSRQGLFQNALRCLVSMMRFGQLPDQFMLAIALSICSKLRNVEFGRLLHSRVIKAGFEFNPLCQGALIDLYAKCSFLRHASAIFDTAVHLDTISWTALISGYVRARLPQDALQVFDKMQIAGCSPDPVVFVTVLNDLLNLVKLDDTCKLFQDMHTNNVVAWNAMISGHAKRGHHKEAIEFFLEMRKCGIKSLKSTLASVLSVISSLAALDYGKCEMLDAAKQVFDVMSEKNMVTWNAMLGVYAQNGYFNHVHSVVIKRSFTNNLFLNNALVDMYAKTRALKEPRKQFEHMKTRDNISWIAIIVGYVQEEEETDAFKMFNRMRLHGIVPNEVALASILSACENAKLLEAGL</sequence>
<dbReference type="InterPro" id="IPR011990">
    <property type="entry name" value="TPR-like_helical_dom_sf"/>
</dbReference>
<dbReference type="PROSITE" id="PS51375">
    <property type="entry name" value="PPR"/>
    <property type="match status" value="4"/>
</dbReference>
<keyword evidence="1" id="KW-0677">Repeat</keyword>
<reference evidence="3 4" key="1">
    <citation type="submission" date="2020-01" db="EMBL/GenBank/DDBJ databases">
        <title>Genome sequence of Arachis hypogaea, cultivar Shitouqi.</title>
        <authorList>
            <person name="Zhuang W."/>
            <person name="Chen H."/>
            <person name="Varshney R."/>
            <person name="Wang D."/>
            <person name="Ming R."/>
        </authorList>
    </citation>
    <scope>NUCLEOTIDE SEQUENCE [LARGE SCALE GENOMIC DNA]</scope>
    <source>
        <tissue evidence="3">Young leaf</tissue>
    </source>
</reference>
<dbReference type="InterPro" id="IPR002885">
    <property type="entry name" value="PPR_rpt"/>
</dbReference>
<gene>
    <name evidence="3" type="ORF">DS421_19g651450</name>
</gene>
<dbReference type="GO" id="GO:0003723">
    <property type="term" value="F:RNA binding"/>
    <property type="evidence" value="ECO:0007669"/>
    <property type="project" value="InterPro"/>
</dbReference>
<protein>
    <submittedName>
        <fullName evidence="3">Pentatricopeptide repeat-containing protein</fullName>
    </submittedName>
</protein>
<dbReference type="Gene3D" id="1.25.40.10">
    <property type="entry name" value="Tetratricopeptide repeat domain"/>
    <property type="match status" value="5"/>
</dbReference>
<organism evidence="3 4">
    <name type="scientific">Arachis hypogaea</name>
    <name type="common">Peanut</name>
    <dbReference type="NCBI Taxonomy" id="3818"/>
    <lineage>
        <taxon>Eukaryota</taxon>
        <taxon>Viridiplantae</taxon>
        <taxon>Streptophyta</taxon>
        <taxon>Embryophyta</taxon>
        <taxon>Tracheophyta</taxon>
        <taxon>Spermatophyta</taxon>
        <taxon>Magnoliopsida</taxon>
        <taxon>eudicotyledons</taxon>
        <taxon>Gunneridae</taxon>
        <taxon>Pentapetalae</taxon>
        <taxon>rosids</taxon>
        <taxon>fabids</taxon>
        <taxon>Fabales</taxon>
        <taxon>Fabaceae</taxon>
        <taxon>Papilionoideae</taxon>
        <taxon>50 kb inversion clade</taxon>
        <taxon>dalbergioids sensu lato</taxon>
        <taxon>Dalbergieae</taxon>
        <taxon>Pterocarpus clade</taxon>
        <taxon>Arachis</taxon>
    </lineage>
</organism>
<dbReference type="PANTHER" id="PTHR47926">
    <property type="entry name" value="PENTATRICOPEPTIDE REPEAT-CONTAINING PROTEIN"/>
    <property type="match status" value="1"/>
</dbReference>
<feature type="repeat" description="PPR" evidence="2">
    <location>
        <begin position="163"/>
        <end position="197"/>
    </location>
</feature>
<proteinExistence type="predicted"/>
<dbReference type="Pfam" id="PF13041">
    <property type="entry name" value="PPR_2"/>
    <property type="match status" value="2"/>
</dbReference>
<dbReference type="Pfam" id="PF13812">
    <property type="entry name" value="PPR_3"/>
    <property type="match status" value="1"/>
</dbReference>
<dbReference type="EMBL" id="CP031001">
    <property type="protein sequence ID" value="QHN77303.1"/>
    <property type="molecule type" value="Genomic_DNA"/>
</dbReference>
<feature type="repeat" description="PPR" evidence="2">
    <location>
        <begin position="366"/>
        <end position="400"/>
    </location>
</feature>
<dbReference type="AlphaFoldDB" id="A0A6B9V7K0"/>
<accession>A0A6B9V7K0</accession>
<name>A0A6B9V7K0_ARAHY</name>
<dbReference type="GO" id="GO:0009451">
    <property type="term" value="P:RNA modification"/>
    <property type="evidence" value="ECO:0007669"/>
    <property type="project" value="InterPro"/>
</dbReference>
<evidence type="ECO:0000256" key="2">
    <source>
        <dbReference type="PROSITE-ProRule" id="PRU00708"/>
    </source>
</evidence>
<dbReference type="FunFam" id="1.25.40.10:FF:000285">
    <property type="entry name" value="Pentatricopeptide repeat-containing protein, chloroplastic"/>
    <property type="match status" value="1"/>
</dbReference>
<feature type="repeat" description="PPR" evidence="2">
    <location>
        <begin position="229"/>
        <end position="263"/>
    </location>
</feature>
<feature type="repeat" description="PPR" evidence="2">
    <location>
        <begin position="62"/>
        <end position="96"/>
    </location>
</feature>
<evidence type="ECO:0000256" key="1">
    <source>
        <dbReference type="ARBA" id="ARBA00022737"/>
    </source>
</evidence>
<dbReference type="NCBIfam" id="TIGR00756">
    <property type="entry name" value="PPR"/>
    <property type="match status" value="4"/>
</dbReference>
<evidence type="ECO:0000313" key="3">
    <source>
        <dbReference type="EMBL" id="QHN77303.1"/>
    </source>
</evidence>
<dbReference type="Proteomes" id="UP000464620">
    <property type="component" value="Chromosome B09"/>
</dbReference>
<dbReference type="PANTHER" id="PTHR47926:SF347">
    <property type="entry name" value="PENTATRICOPEPTIDE REPEAT-CONTAINING PROTEIN"/>
    <property type="match status" value="1"/>
</dbReference>
<dbReference type="Pfam" id="PF01535">
    <property type="entry name" value="PPR"/>
    <property type="match status" value="2"/>
</dbReference>